<protein>
    <submittedName>
        <fullName evidence="2">Uncharacterized protein</fullName>
    </submittedName>
</protein>
<reference evidence="2" key="1">
    <citation type="submission" date="2017-09" db="EMBL/GenBank/DDBJ databases">
        <title>Contemporary evolution of a Lepidopteran species, Heliothis virescens, in response to modern agricultural practices.</title>
        <authorList>
            <person name="Fritz M.L."/>
            <person name="Deyonke A.M."/>
            <person name="Papanicolaou A."/>
            <person name="Micinski S."/>
            <person name="Westbrook J."/>
            <person name="Gould F."/>
        </authorList>
    </citation>
    <scope>NUCLEOTIDE SEQUENCE [LARGE SCALE GENOMIC DNA]</scope>
    <source>
        <strain evidence="2">HvINT-</strain>
        <tissue evidence="2">Whole body</tissue>
    </source>
</reference>
<organism evidence="2">
    <name type="scientific">Heliothis virescens</name>
    <name type="common">Tobacco budworm moth</name>
    <dbReference type="NCBI Taxonomy" id="7102"/>
    <lineage>
        <taxon>Eukaryota</taxon>
        <taxon>Metazoa</taxon>
        <taxon>Ecdysozoa</taxon>
        <taxon>Arthropoda</taxon>
        <taxon>Hexapoda</taxon>
        <taxon>Insecta</taxon>
        <taxon>Pterygota</taxon>
        <taxon>Neoptera</taxon>
        <taxon>Endopterygota</taxon>
        <taxon>Lepidoptera</taxon>
        <taxon>Glossata</taxon>
        <taxon>Ditrysia</taxon>
        <taxon>Noctuoidea</taxon>
        <taxon>Noctuidae</taxon>
        <taxon>Heliothinae</taxon>
        <taxon>Heliothis</taxon>
    </lineage>
</organism>
<feature type="compositionally biased region" description="Low complexity" evidence="1">
    <location>
        <begin position="251"/>
        <end position="270"/>
    </location>
</feature>
<dbReference type="STRING" id="7102.A0A2A4JK28"/>
<feature type="compositionally biased region" description="Basic and acidic residues" evidence="1">
    <location>
        <begin position="428"/>
        <end position="447"/>
    </location>
</feature>
<evidence type="ECO:0000313" key="2">
    <source>
        <dbReference type="EMBL" id="PCG72179.1"/>
    </source>
</evidence>
<name>A0A2A4JK28_HELVI</name>
<feature type="compositionally biased region" description="Low complexity" evidence="1">
    <location>
        <begin position="289"/>
        <end position="304"/>
    </location>
</feature>
<dbReference type="InterPro" id="IPR038718">
    <property type="entry name" value="SNF2-like_sf"/>
</dbReference>
<gene>
    <name evidence="2" type="ORF">B5V51_1075</name>
</gene>
<dbReference type="Gene3D" id="3.40.50.10810">
    <property type="entry name" value="Tandem AAA-ATPase domain"/>
    <property type="match status" value="1"/>
</dbReference>
<dbReference type="AlphaFoldDB" id="A0A2A4JK28"/>
<dbReference type="EMBL" id="NWSH01001193">
    <property type="protein sequence ID" value="PCG72179.1"/>
    <property type="molecule type" value="Genomic_DNA"/>
</dbReference>
<proteinExistence type="predicted"/>
<accession>A0A2A4JK28</accession>
<evidence type="ECO:0000256" key="1">
    <source>
        <dbReference type="SAM" id="MobiDB-lite"/>
    </source>
</evidence>
<comment type="caution">
    <text evidence="2">The sequence shown here is derived from an EMBL/GenBank/DDBJ whole genome shotgun (WGS) entry which is preliminary data.</text>
</comment>
<feature type="region of interest" description="Disordered" evidence="1">
    <location>
        <begin position="241"/>
        <end position="311"/>
    </location>
</feature>
<sequence length="555" mass="63256">MIRSQNVQDRLYLSQGDETIFIDNCKIPQHHIEGIRFLFKQFKRKTRGVIINDPFSFGRNIQIILFLKAVRPLLDKPVLILCQEGDEQDWMDRFYTWSDIYDEVVLETKNPMIKNEVIINTMMNLHLFCGRKWSIVIVDGDRVTSLNPVLKLPFKADYKIWNTAICMKDNLDTFADIYKWIFPHEIFDKSYFTADPDDPVDVIEKSILLDSFLEDIVIRRDDLNSSFEKYQREKGLVITPPKSSTTIHAVTPTSTTTNTTSTTTLAPSPTVSKKNKDATGTKIKRSKKSTNPSTTSIPQTPPTTVANTEKDTSKVSEIFDSNEDFSIENYKRKSKDTPIEIIEIDNMSSQKELNLYYEPDSVPKCTQKLEEMDTLVFGHDTLISKVTSICKSTSSDKKDTEPHTILTCKPIGEPSSCKTDKCTSTSKKSYEVHSESTEREKKNDKKVISGNSKSPKLACIDSTKMNLDELNKEISDLGKSDHNAKRHKMTEVTITSVNKNEIKVKPKEVNKTSVPATVTEQVANSLKRNNIEDKMKECEEKLSKKFKGSFLDSLF</sequence>
<feature type="region of interest" description="Disordered" evidence="1">
    <location>
        <begin position="392"/>
        <end position="450"/>
    </location>
</feature>